<dbReference type="NCBIfam" id="TIGR01766">
    <property type="entry name" value="IS200/IS605 family accessory protein TnpB-like domain"/>
    <property type="match status" value="1"/>
</dbReference>
<sequence>MLLSQLPQAPFKLQRKGTKSAKRRLKRRSRKEARHATNTNHVIAKTIVTEAERTGRGLSLEELRGIRERVRLRRPQRVALHSWAFAQLTDFIVNKARRTGVPLVFVDPTYTSRQSVECDHVDTRNRVSQAVFTCRSCGVAAHAERNAFRVVARKGEAVWTAGRESRVPATP</sequence>
<feature type="domain" description="Cas12f1-like TNB" evidence="3">
    <location>
        <begin position="85"/>
        <end position="148"/>
    </location>
</feature>
<accession>A0ABQ2VPR6</accession>
<dbReference type="InterPro" id="IPR010095">
    <property type="entry name" value="Cas12f1-like_TNB"/>
</dbReference>
<name>A0ABQ2VPR6_9ACTN</name>
<dbReference type="EMBL" id="BMRP01000060">
    <property type="protein sequence ID" value="GGU98629.1"/>
    <property type="molecule type" value="Genomic_DNA"/>
</dbReference>
<comment type="caution">
    <text evidence="4">The sequence shown here is derived from an EMBL/GenBank/DDBJ whole genome shotgun (WGS) entry which is preliminary data.</text>
</comment>
<gene>
    <name evidence="4" type="ORF">GCM10010211_77470</name>
</gene>
<evidence type="ECO:0000256" key="2">
    <source>
        <dbReference type="SAM" id="MobiDB-lite"/>
    </source>
</evidence>
<feature type="compositionally biased region" description="Basic residues" evidence="2">
    <location>
        <begin position="14"/>
        <end position="33"/>
    </location>
</feature>
<evidence type="ECO:0000313" key="4">
    <source>
        <dbReference type="EMBL" id="GGU98629.1"/>
    </source>
</evidence>
<reference evidence="5" key="1">
    <citation type="journal article" date="2019" name="Int. J. Syst. Evol. Microbiol.">
        <title>The Global Catalogue of Microorganisms (GCM) 10K type strain sequencing project: providing services to taxonomists for standard genome sequencing and annotation.</title>
        <authorList>
            <consortium name="The Broad Institute Genomics Platform"/>
            <consortium name="The Broad Institute Genome Sequencing Center for Infectious Disease"/>
            <person name="Wu L."/>
            <person name="Ma J."/>
        </authorList>
    </citation>
    <scope>NUCLEOTIDE SEQUENCE [LARGE SCALE GENOMIC DNA]</scope>
    <source>
        <strain evidence="5">JCM 3399</strain>
    </source>
</reference>
<feature type="region of interest" description="Disordered" evidence="2">
    <location>
        <begin position="14"/>
        <end position="37"/>
    </location>
</feature>
<evidence type="ECO:0000259" key="3">
    <source>
        <dbReference type="Pfam" id="PF07282"/>
    </source>
</evidence>
<proteinExistence type="predicted"/>
<keyword evidence="1" id="KW-0238">DNA-binding</keyword>
<protein>
    <recommendedName>
        <fullName evidence="3">Cas12f1-like TNB domain-containing protein</fullName>
    </recommendedName>
</protein>
<organism evidence="4 5">
    <name type="scientific">Streptomyces albospinus</name>
    <dbReference type="NCBI Taxonomy" id="285515"/>
    <lineage>
        <taxon>Bacteria</taxon>
        <taxon>Bacillati</taxon>
        <taxon>Actinomycetota</taxon>
        <taxon>Actinomycetes</taxon>
        <taxon>Kitasatosporales</taxon>
        <taxon>Streptomycetaceae</taxon>
        <taxon>Streptomyces</taxon>
    </lineage>
</organism>
<dbReference type="Pfam" id="PF07282">
    <property type="entry name" value="Cas12f1-like_TNB"/>
    <property type="match status" value="1"/>
</dbReference>
<dbReference type="Proteomes" id="UP000654471">
    <property type="component" value="Unassembled WGS sequence"/>
</dbReference>
<evidence type="ECO:0000313" key="5">
    <source>
        <dbReference type="Proteomes" id="UP000654471"/>
    </source>
</evidence>
<evidence type="ECO:0000256" key="1">
    <source>
        <dbReference type="ARBA" id="ARBA00023125"/>
    </source>
</evidence>
<keyword evidence="5" id="KW-1185">Reference proteome</keyword>